<keyword evidence="16 26" id="KW-0812">Transmembrane</keyword>
<dbReference type="SUPFAM" id="SSF52794">
    <property type="entry name" value="PTS system IIB component-like"/>
    <property type="match status" value="1"/>
</dbReference>
<evidence type="ECO:0000256" key="15">
    <source>
        <dbReference type="ARBA" id="ARBA00022683"/>
    </source>
</evidence>
<evidence type="ECO:0000256" key="11">
    <source>
        <dbReference type="ARBA" id="ARBA00022519"/>
    </source>
</evidence>
<feature type="domain" description="PTS EIIA type-2" evidence="27">
    <location>
        <begin position="525"/>
        <end position="664"/>
    </location>
</feature>
<dbReference type="NCBIfam" id="TIGR00851">
    <property type="entry name" value="mtlA"/>
    <property type="match status" value="1"/>
</dbReference>
<evidence type="ECO:0000256" key="17">
    <source>
        <dbReference type="ARBA" id="ARBA00022777"/>
    </source>
</evidence>
<dbReference type="Gene3D" id="3.40.930.10">
    <property type="entry name" value="Mannitol-specific EII, Chain A"/>
    <property type="match status" value="1"/>
</dbReference>
<evidence type="ECO:0000256" key="4">
    <source>
        <dbReference type="ARBA" id="ARBA00011738"/>
    </source>
</evidence>
<dbReference type="Pfam" id="PF02302">
    <property type="entry name" value="PTS_IIB"/>
    <property type="match status" value="1"/>
</dbReference>
<dbReference type="InterPro" id="IPR013014">
    <property type="entry name" value="PTS_EIIC_2"/>
</dbReference>
<feature type="transmembrane region" description="Helical" evidence="26">
    <location>
        <begin position="91"/>
        <end position="108"/>
    </location>
</feature>
<evidence type="ECO:0000256" key="23">
    <source>
        <dbReference type="ARBA" id="ARBA00030962"/>
    </source>
</evidence>
<keyword evidence="12" id="KW-0597">Phosphoprotein</keyword>
<evidence type="ECO:0000313" key="30">
    <source>
        <dbReference type="Proteomes" id="UP000000214"/>
    </source>
</evidence>
<comment type="subcellular location">
    <subcellularLocation>
        <location evidence="3">Cell inner membrane</location>
        <topology evidence="3">Multi-pass membrane protein</topology>
    </subcellularLocation>
</comment>
<feature type="domain" description="PTS EIIC type-2" evidence="28">
    <location>
        <begin position="48"/>
        <end position="428"/>
    </location>
</feature>
<feature type="transmembrane region" description="Helical" evidence="26">
    <location>
        <begin position="249"/>
        <end position="270"/>
    </location>
</feature>
<protein>
    <recommendedName>
        <fullName evidence="6">Mannitol-specific phosphotransferase enzyme IIA component</fullName>
        <ecNumber evidence="5">2.7.1.197</ecNumber>
    </recommendedName>
    <alternativeName>
        <fullName evidence="22">EIIA</fullName>
    </alternativeName>
    <alternativeName>
        <fullName evidence="24">EIICB-Mtl</fullName>
    </alternativeName>
    <alternativeName>
        <fullName evidence="21">EIICBA-Mtl</fullName>
    </alternativeName>
    <alternativeName>
        <fullName evidence="23">EIII</fullName>
    </alternativeName>
    <alternativeName>
        <fullName evidence="20">PTS system mannitol-specific EIIA component</fullName>
    </alternativeName>
    <alternativeName>
        <fullName evidence="8">PTS system mannitol-specific EIICB component</fullName>
    </alternativeName>
    <alternativeName>
        <fullName evidence="7">PTS system mannitol-specific EIICBA component</fullName>
    </alternativeName>
</protein>
<organism evidence="29 30">
    <name type="scientific">Acidipropionibacterium acidipropionici (strain ATCC 4875 / DSM 20272 / JCM 6432 / NBRC 12425 / NCIMB 8070 / 4)</name>
    <name type="common">Propionibacterium acidipropionici</name>
    <dbReference type="NCBI Taxonomy" id="1171373"/>
    <lineage>
        <taxon>Bacteria</taxon>
        <taxon>Bacillati</taxon>
        <taxon>Actinomycetota</taxon>
        <taxon>Actinomycetes</taxon>
        <taxon>Propionibacteriales</taxon>
        <taxon>Propionibacteriaceae</taxon>
        <taxon>Acidipropionibacterium</taxon>
    </lineage>
</organism>
<name>K7SIX4_ACIA4</name>
<accession>K7SIX4</accession>
<dbReference type="KEGG" id="pbo:PACID_14130"/>
<evidence type="ECO:0000256" key="26">
    <source>
        <dbReference type="SAM" id="Phobius"/>
    </source>
</evidence>
<dbReference type="PROSITE" id="PS51104">
    <property type="entry name" value="PTS_EIIC_TYPE_2"/>
    <property type="match status" value="1"/>
</dbReference>
<gene>
    <name evidence="29" type="ordered locus">PACID_14130</name>
</gene>
<dbReference type="PATRIC" id="fig|1171373.8.peg.1405"/>
<keyword evidence="11" id="KW-0997">Cell inner membrane</keyword>
<feature type="region of interest" description="Disordered" evidence="25">
    <location>
        <begin position="1"/>
        <end position="29"/>
    </location>
</feature>
<dbReference type="eggNOG" id="COG4668">
    <property type="taxonomic scope" value="Bacteria"/>
</dbReference>
<evidence type="ECO:0000256" key="24">
    <source>
        <dbReference type="ARBA" id="ARBA00033349"/>
    </source>
</evidence>
<dbReference type="InterPro" id="IPR050893">
    <property type="entry name" value="Sugar_PTS"/>
</dbReference>
<keyword evidence="19 26" id="KW-0472">Membrane</keyword>
<dbReference type="STRING" id="1171373.PACID_14130"/>
<dbReference type="InterPro" id="IPR016152">
    <property type="entry name" value="PTrfase/Anion_transptr"/>
</dbReference>
<keyword evidence="15" id="KW-0598">Phosphotransferase system</keyword>
<evidence type="ECO:0000259" key="28">
    <source>
        <dbReference type="PROSITE" id="PS51104"/>
    </source>
</evidence>
<evidence type="ECO:0000256" key="12">
    <source>
        <dbReference type="ARBA" id="ARBA00022553"/>
    </source>
</evidence>
<proteinExistence type="predicted"/>
<comment type="function">
    <text evidence="2">The phosphoenolpyruvate-dependent sugar phosphotransferase system (sugar PTS), a major carbohydrate active transport system, catalyzes the phosphorylation of incoming sugar substrates concomitantly with their translocation across the cell membrane. The enzyme II CmtAB PTS system is involved in D-mannitol transport.</text>
</comment>
<evidence type="ECO:0000256" key="22">
    <source>
        <dbReference type="ARBA" id="ARBA00030956"/>
    </source>
</evidence>
<reference evidence="29 30" key="1">
    <citation type="journal article" date="2012" name="BMC Genomics">
        <title>The genome sequence of Propionibacterium acidipropionici provides insights into its biotechnological and industrial potential.</title>
        <authorList>
            <person name="Parizzi L.P."/>
            <person name="Grassi M.C."/>
            <person name="Llerena L.A."/>
            <person name="Carazzolle M.F."/>
            <person name="Queiroz V.L."/>
            <person name="Lunardi I."/>
            <person name="Zeidler A.F."/>
            <person name="Teixeira P.J."/>
            <person name="Mieczkowski P."/>
            <person name="Rincones J."/>
            <person name="Pereira G.A."/>
        </authorList>
    </citation>
    <scope>NUCLEOTIDE SEQUENCE [LARGE SCALE GENOMIC DNA]</scope>
    <source>
        <strain evidence="30">ATCC 4875 / DSM 20272 / JCM 6432 / NBRC 12425 / NCIMB 8070</strain>
    </source>
</reference>
<feature type="transmembrane region" description="Helical" evidence="26">
    <location>
        <begin position="305"/>
        <end position="328"/>
    </location>
</feature>
<dbReference type="PANTHER" id="PTHR30181:SF2">
    <property type="entry name" value="PTS SYSTEM MANNITOL-SPECIFIC EIICBA COMPONENT"/>
    <property type="match status" value="1"/>
</dbReference>
<feature type="transmembrane region" description="Helical" evidence="26">
    <location>
        <begin position="348"/>
        <end position="370"/>
    </location>
</feature>
<dbReference type="NCBIfam" id="NF011663">
    <property type="entry name" value="PRK15083.1"/>
    <property type="match status" value="1"/>
</dbReference>
<dbReference type="PROSITE" id="PS00372">
    <property type="entry name" value="PTS_EIIA_TYPE_2_HIS"/>
    <property type="match status" value="1"/>
</dbReference>
<dbReference type="Gene3D" id="3.40.50.2300">
    <property type="match status" value="1"/>
</dbReference>
<dbReference type="GO" id="GO:0022872">
    <property type="term" value="F:protein-N(PI)-phosphohistidine-mannitol phosphotransferase system transmembrane transporter activity"/>
    <property type="evidence" value="ECO:0007669"/>
    <property type="project" value="InterPro"/>
</dbReference>
<dbReference type="GO" id="GO:0005886">
    <property type="term" value="C:plasma membrane"/>
    <property type="evidence" value="ECO:0007669"/>
    <property type="project" value="UniProtKB-SubCell"/>
</dbReference>
<evidence type="ECO:0000256" key="13">
    <source>
        <dbReference type="ARBA" id="ARBA00022597"/>
    </source>
</evidence>
<feature type="transmembrane region" description="Helical" evidence="26">
    <location>
        <begin position="168"/>
        <end position="190"/>
    </location>
</feature>
<dbReference type="HOGENOM" id="CLU_028721_1_0_11"/>
<evidence type="ECO:0000256" key="8">
    <source>
        <dbReference type="ARBA" id="ARBA00021825"/>
    </source>
</evidence>
<evidence type="ECO:0000256" key="16">
    <source>
        <dbReference type="ARBA" id="ARBA00022692"/>
    </source>
</evidence>
<dbReference type="InterPro" id="IPR029503">
    <property type="entry name" value="PTS_EIIB_mannitol"/>
</dbReference>
<keyword evidence="13" id="KW-0762">Sugar transport</keyword>
<evidence type="ECO:0000256" key="5">
    <source>
        <dbReference type="ARBA" id="ARBA00011909"/>
    </source>
</evidence>
<evidence type="ECO:0000256" key="3">
    <source>
        <dbReference type="ARBA" id="ARBA00004429"/>
    </source>
</evidence>
<evidence type="ECO:0000259" key="27">
    <source>
        <dbReference type="PROSITE" id="PS51094"/>
    </source>
</evidence>
<dbReference type="EC" id="2.7.1.197" evidence="5"/>
<evidence type="ECO:0000256" key="10">
    <source>
        <dbReference type="ARBA" id="ARBA00022475"/>
    </source>
</evidence>
<evidence type="ECO:0000256" key="9">
    <source>
        <dbReference type="ARBA" id="ARBA00022448"/>
    </source>
</evidence>
<evidence type="ECO:0000256" key="18">
    <source>
        <dbReference type="ARBA" id="ARBA00022989"/>
    </source>
</evidence>
<evidence type="ECO:0000256" key="14">
    <source>
        <dbReference type="ARBA" id="ARBA00022679"/>
    </source>
</evidence>
<evidence type="ECO:0000256" key="20">
    <source>
        <dbReference type="ARBA" id="ARBA00029908"/>
    </source>
</evidence>
<dbReference type="EMBL" id="CP003493">
    <property type="protein sequence ID" value="AFV89230.1"/>
    <property type="molecule type" value="Genomic_DNA"/>
</dbReference>
<dbReference type="Proteomes" id="UP000000214">
    <property type="component" value="Chromosome"/>
</dbReference>
<dbReference type="Pfam" id="PF00359">
    <property type="entry name" value="PTS_EIIA_2"/>
    <property type="match status" value="1"/>
</dbReference>
<feature type="transmembrane region" description="Helical" evidence="26">
    <location>
        <begin position="114"/>
        <end position="147"/>
    </location>
</feature>
<evidence type="ECO:0000256" key="7">
    <source>
        <dbReference type="ARBA" id="ARBA00015039"/>
    </source>
</evidence>
<dbReference type="eggNOG" id="COG2213">
    <property type="taxonomic scope" value="Bacteria"/>
</dbReference>
<dbReference type="CDD" id="cd00211">
    <property type="entry name" value="PTS_IIA_fru"/>
    <property type="match status" value="1"/>
</dbReference>
<dbReference type="PROSITE" id="PS51094">
    <property type="entry name" value="PTS_EIIA_TYPE_2"/>
    <property type="match status" value="1"/>
</dbReference>
<comment type="subunit">
    <text evidence="4">Homodimer.</text>
</comment>
<dbReference type="InterPro" id="IPR003501">
    <property type="entry name" value="PTS_EIIB_2/3"/>
</dbReference>
<evidence type="ECO:0000256" key="21">
    <source>
        <dbReference type="ARBA" id="ARBA00030684"/>
    </source>
</evidence>
<dbReference type="AlphaFoldDB" id="K7SIX4"/>
<dbReference type="InterPro" id="IPR036095">
    <property type="entry name" value="PTS_EIIB-like_sf"/>
</dbReference>
<evidence type="ECO:0000256" key="25">
    <source>
        <dbReference type="SAM" id="MobiDB-lite"/>
    </source>
</evidence>
<keyword evidence="10" id="KW-1003">Cell membrane</keyword>
<evidence type="ECO:0000256" key="2">
    <source>
        <dbReference type="ARBA" id="ARBA00002434"/>
    </source>
</evidence>
<dbReference type="InterPro" id="IPR003352">
    <property type="entry name" value="PTS_EIIC"/>
</dbReference>
<dbReference type="PANTHER" id="PTHR30181">
    <property type="entry name" value="MANNITOL PERMEASE IIC COMPONENT"/>
    <property type="match status" value="1"/>
</dbReference>
<evidence type="ECO:0000256" key="1">
    <source>
        <dbReference type="ARBA" id="ARBA00001655"/>
    </source>
</evidence>
<evidence type="ECO:0000313" key="29">
    <source>
        <dbReference type="EMBL" id="AFV89230.1"/>
    </source>
</evidence>
<dbReference type="SUPFAM" id="SSF55804">
    <property type="entry name" value="Phoshotransferase/anion transport protein"/>
    <property type="match status" value="1"/>
</dbReference>
<comment type="catalytic activity">
    <reaction evidence="1">
        <text>D-mannitol(out) + N(pros)-phospho-L-histidyl-[protein] = D-mannitol 1-phosphate(in) + L-histidyl-[protein]</text>
        <dbReference type="Rhea" id="RHEA:33363"/>
        <dbReference type="Rhea" id="RHEA-COMP:9745"/>
        <dbReference type="Rhea" id="RHEA-COMP:9746"/>
        <dbReference type="ChEBI" id="CHEBI:16899"/>
        <dbReference type="ChEBI" id="CHEBI:29979"/>
        <dbReference type="ChEBI" id="CHEBI:61381"/>
        <dbReference type="ChEBI" id="CHEBI:64837"/>
        <dbReference type="EC" id="2.7.1.197"/>
    </reaction>
</comment>
<keyword evidence="14" id="KW-0808">Transferase</keyword>
<dbReference type="GO" id="GO:0016301">
    <property type="term" value="F:kinase activity"/>
    <property type="evidence" value="ECO:0007669"/>
    <property type="project" value="UniProtKB-KW"/>
</dbReference>
<keyword evidence="18 26" id="KW-1133">Transmembrane helix</keyword>
<dbReference type="Pfam" id="PF02378">
    <property type="entry name" value="PTS_EIIC"/>
    <property type="match status" value="1"/>
</dbReference>
<evidence type="ECO:0000256" key="19">
    <source>
        <dbReference type="ARBA" id="ARBA00023136"/>
    </source>
</evidence>
<keyword evidence="17" id="KW-0418">Kinase</keyword>
<dbReference type="GO" id="GO:0009401">
    <property type="term" value="P:phosphoenolpyruvate-dependent sugar phosphotransferase system"/>
    <property type="evidence" value="ECO:0007669"/>
    <property type="project" value="UniProtKB-KW"/>
</dbReference>
<dbReference type="InterPro" id="IPR002178">
    <property type="entry name" value="PTS_EIIA_type-2_dom"/>
</dbReference>
<keyword evidence="9" id="KW-0813">Transport</keyword>
<sequence length="666" mass="69669">MMIPADDPRRRRPVGIGSTHTGDHMSLPDASVNKNLEGRGVRASIQRFGGFLAGMIMPNIGAFIAWGLITAFFIPAGWFPNSELAKLGDPMLTYLLPLLIAYTGGTTVNGRRGGVIGAIAVMGVVVGADIPMLLGAMIMGPLAAWLLKQWDKLLEGHIKAGFEMLVDTFSIGILGMLLALLGHIGIGPIVSVLMGWLASGVAFLIRHSLLPLASIFVEPAKVLFLNNAINHGILTPLGIEQSKAAGKSILFMVESNPGPGFGLLLAYLVFGARKIKESVPGALIIHLFGGIHEIFFPYVLMKPKVILATIAGAMSGLLVATWTGAGLVAPPAPGSIIAWFAMCPRNGYVPMILDFLTATVVSFVIAALLIRPDRKKDEAADLGGVGTAAVPAGGAAPVASASGILDGSLITKVIVACDAGMGSSVMVASSMKKKLAPYGVEVGHTPVNDIPPDTTLVLTQDGLVDRVQKMVPNAQVVAFTNYMRDPAFDRVEEAVKAAHGDSAASAPAAAPTPAPAARKASFGGGVLTAEGIRLGLSAVDKEDTVRQSGQVLVDLGAATPEYIEGMLAREDQISTYMGEGVAIPHGVNEAREHIRRAALGFLQFPDGVDWDGNTCYVAIPIASTSDEHLEIMASLARVLADSTTAEQLRTATTPEQVLDLLAPEQD</sequence>
<dbReference type="GO" id="GO:0090563">
    <property type="term" value="F:protein-phosphocysteine-sugar phosphotransferase activity"/>
    <property type="evidence" value="ECO:0007669"/>
    <property type="project" value="TreeGrafter"/>
</dbReference>
<feature type="transmembrane region" description="Helical" evidence="26">
    <location>
        <begin position="282"/>
        <end position="300"/>
    </location>
</feature>
<dbReference type="CDD" id="cd05567">
    <property type="entry name" value="PTS_IIB_mannitol"/>
    <property type="match status" value="1"/>
</dbReference>
<evidence type="ECO:0000256" key="6">
    <source>
        <dbReference type="ARBA" id="ARBA00014783"/>
    </source>
</evidence>
<dbReference type="InterPro" id="IPR004718">
    <property type="entry name" value="PTS_IIC_mtl"/>
</dbReference>